<name>A0A6F8ZJS3_9FIRM</name>
<dbReference type="Proteomes" id="UP000503399">
    <property type="component" value="Chromosome"/>
</dbReference>
<dbReference type="PROSITE" id="PS00028">
    <property type="entry name" value="ZINC_FINGER_C2H2_1"/>
    <property type="match status" value="1"/>
</dbReference>
<accession>A0A6F8ZJS3</accession>
<dbReference type="EMBL" id="LR778114">
    <property type="protein sequence ID" value="CAB1129914.1"/>
    <property type="molecule type" value="Genomic_DNA"/>
</dbReference>
<sequence>MRAQLGTFALRRFINAVVDSTEVTPSLGEMVHHHLEVDWARMKTTPYHALFAVHDSRERWIELRIEDARGYPDALYERGRALLSIGVNGALVTPEDEDRARQAFRTRVFRTCRTCGEHFASWLDYYAHIKTAHWETGDGVGA</sequence>
<reference evidence="2 3" key="1">
    <citation type="submission" date="2020-02" db="EMBL/GenBank/DDBJ databases">
        <authorList>
            <person name="Hogendoorn C."/>
        </authorList>
    </citation>
    <scope>NUCLEOTIDE SEQUENCE [LARGE SCALE GENOMIC DNA]</scope>
    <source>
        <strain evidence="2">R501</strain>
    </source>
</reference>
<dbReference type="InterPro" id="IPR013087">
    <property type="entry name" value="Znf_C2H2_type"/>
</dbReference>
<keyword evidence="3" id="KW-1185">Reference proteome</keyword>
<organism evidence="2 3">
    <name type="scientific">Candidatus Hydrogenisulfobacillus filiaventi</name>
    <dbReference type="NCBI Taxonomy" id="2707344"/>
    <lineage>
        <taxon>Bacteria</taxon>
        <taxon>Bacillati</taxon>
        <taxon>Bacillota</taxon>
        <taxon>Clostridia</taxon>
        <taxon>Eubacteriales</taxon>
        <taxon>Clostridiales Family XVII. Incertae Sedis</taxon>
        <taxon>Candidatus Hydrogenisulfobacillus</taxon>
    </lineage>
</organism>
<dbReference type="KEGG" id="hfv:R50_2417"/>
<evidence type="ECO:0000313" key="3">
    <source>
        <dbReference type="Proteomes" id="UP000503399"/>
    </source>
</evidence>
<evidence type="ECO:0000313" key="2">
    <source>
        <dbReference type="EMBL" id="CAB1129914.1"/>
    </source>
</evidence>
<proteinExistence type="predicted"/>
<protein>
    <submittedName>
        <fullName evidence="2">C2H2-type domain-containing protein</fullName>
    </submittedName>
</protein>
<evidence type="ECO:0000259" key="1">
    <source>
        <dbReference type="PROSITE" id="PS00028"/>
    </source>
</evidence>
<gene>
    <name evidence="2" type="ORF">R50_2417</name>
</gene>
<dbReference type="AlphaFoldDB" id="A0A6F8ZJS3"/>
<feature type="domain" description="C2H2-type" evidence="1">
    <location>
        <begin position="112"/>
        <end position="133"/>
    </location>
</feature>